<reference evidence="3 4" key="1">
    <citation type="journal article" date="2021" name="Elife">
        <title>Chloroplast acquisition without the gene transfer in kleptoplastic sea slugs, Plakobranchus ocellatus.</title>
        <authorList>
            <person name="Maeda T."/>
            <person name="Takahashi S."/>
            <person name="Yoshida T."/>
            <person name="Shimamura S."/>
            <person name="Takaki Y."/>
            <person name="Nagai Y."/>
            <person name="Toyoda A."/>
            <person name="Suzuki Y."/>
            <person name="Arimoto A."/>
            <person name="Ishii H."/>
            <person name="Satoh N."/>
            <person name="Nishiyama T."/>
            <person name="Hasebe M."/>
            <person name="Maruyama T."/>
            <person name="Minagawa J."/>
            <person name="Obokata J."/>
            <person name="Shigenobu S."/>
        </authorList>
    </citation>
    <scope>NUCLEOTIDE SEQUENCE [LARGE SCALE GENOMIC DNA]</scope>
</reference>
<gene>
    <name evidence="3" type="ORF">PoB_006141600</name>
</gene>
<protein>
    <submittedName>
        <fullName evidence="3">Uncharacterized protein</fullName>
    </submittedName>
</protein>
<proteinExistence type="predicted"/>
<evidence type="ECO:0000313" key="3">
    <source>
        <dbReference type="EMBL" id="GFO34911.1"/>
    </source>
</evidence>
<keyword evidence="4" id="KW-1185">Reference proteome</keyword>
<evidence type="ECO:0000256" key="2">
    <source>
        <dbReference type="SAM" id="Phobius"/>
    </source>
</evidence>
<keyword evidence="2" id="KW-1133">Transmembrane helix</keyword>
<comment type="caution">
    <text evidence="3">The sequence shown here is derived from an EMBL/GenBank/DDBJ whole genome shotgun (WGS) entry which is preliminary data.</text>
</comment>
<name>A0AAV4CSR3_9GAST</name>
<accession>A0AAV4CSR3</accession>
<evidence type="ECO:0000313" key="4">
    <source>
        <dbReference type="Proteomes" id="UP000735302"/>
    </source>
</evidence>
<dbReference type="Proteomes" id="UP000735302">
    <property type="component" value="Unassembled WGS sequence"/>
</dbReference>
<dbReference type="AlphaFoldDB" id="A0AAV4CSR3"/>
<feature type="region of interest" description="Disordered" evidence="1">
    <location>
        <begin position="1"/>
        <end position="72"/>
    </location>
</feature>
<keyword evidence="2" id="KW-0472">Membrane</keyword>
<sequence length="280" mass="31436">MTEGLKDDKITEDLKDNGKTEDDNDDGVPEGVKDDGIITEGLKDDKITEDLKDSGKTEDDNDDGVPEGVKDDGIITEGLKNRMNKDLKNNGLLEVVCVEIEWKCLGMVLLDFKTRSPVCSAKSHSHLKACLHGQGKVAASAVDFFSVSSECAEASKWEELALVHPLYIELLHFLYNWKQESFQKFQKKKDFDDLLIRRKKDDGHQRLPIRKNFMFFSEDKDGSGSESGPSLPSQLVFLLVFIVTVVLVALLVRHACQMVRKKRIISLRSLSATFSLLKMS</sequence>
<dbReference type="EMBL" id="BLXT01006948">
    <property type="protein sequence ID" value="GFO34911.1"/>
    <property type="molecule type" value="Genomic_DNA"/>
</dbReference>
<feature type="compositionally biased region" description="Basic and acidic residues" evidence="1">
    <location>
        <begin position="31"/>
        <end position="58"/>
    </location>
</feature>
<organism evidence="3 4">
    <name type="scientific">Plakobranchus ocellatus</name>
    <dbReference type="NCBI Taxonomy" id="259542"/>
    <lineage>
        <taxon>Eukaryota</taxon>
        <taxon>Metazoa</taxon>
        <taxon>Spiralia</taxon>
        <taxon>Lophotrochozoa</taxon>
        <taxon>Mollusca</taxon>
        <taxon>Gastropoda</taxon>
        <taxon>Heterobranchia</taxon>
        <taxon>Euthyneura</taxon>
        <taxon>Panpulmonata</taxon>
        <taxon>Sacoglossa</taxon>
        <taxon>Placobranchoidea</taxon>
        <taxon>Plakobranchidae</taxon>
        <taxon>Plakobranchus</taxon>
    </lineage>
</organism>
<keyword evidence="2" id="KW-0812">Transmembrane</keyword>
<evidence type="ECO:0000256" key="1">
    <source>
        <dbReference type="SAM" id="MobiDB-lite"/>
    </source>
</evidence>
<feature type="transmembrane region" description="Helical" evidence="2">
    <location>
        <begin position="235"/>
        <end position="256"/>
    </location>
</feature>
<feature type="compositionally biased region" description="Basic and acidic residues" evidence="1">
    <location>
        <begin position="1"/>
        <end position="21"/>
    </location>
</feature>